<dbReference type="GO" id="GO:0016746">
    <property type="term" value="F:acyltransferase activity"/>
    <property type="evidence" value="ECO:0007669"/>
    <property type="project" value="UniProtKB-KW"/>
</dbReference>
<dbReference type="InterPro" id="IPR050832">
    <property type="entry name" value="Bact_Acetyltransf"/>
</dbReference>
<feature type="domain" description="N-acetyltransferase" evidence="3">
    <location>
        <begin position="3"/>
        <end position="155"/>
    </location>
</feature>
<dbReference type="GeneID" id="89686914"/>
<name>A0ABS7FCZ9_9NEIS</name>
<gene>
    <name evidence="4" type="ORF">KIF53_06035</name>
</gene>
<reference evidence="4 5" key="1">
    <citation type="submission" date="2021-05" db="EMBL/GenBank/DDBJ databases">
        <title>Draft Whole Genome Sequencing Of Biosensor Chromobacterium violaceum Strain CV026 Reveals A Regulatory RNA In Chromobacterium violaceum Phenotype Regulatory Network.</title>
        <authorList>
            <person name="Hong K.W."/>
            <person name="Chan K.G."/>
            <person name="Chang C.-Y."/>
        </authorList>
    </citation>
    <scope>NUCLEOTIDE SEQUENCE [LARGE SCALE GENOMIC DNA]</scope>
    <source>
        <strain evidence="4 5">ATCC 31532</strain>
    </source>
</reference>
<dbReference type="Gene3D" id="3.40.630.30">
    <property type="match status" value="1"/>
</dbReference>
<evidence type="ECO:0000256" key="1">
    <source>
        <dbReference type="ARBA" id="ARBA00022679"/>
    </source>
</evidence>
<evidence type="ECO:0000313" key="4">
    <source>
        <dbReference type="EMBL" id="MBW8287184.1"/>
    </source>
</evidence>
<dbReference type="RefSeq" id="WP_043574133.1">
    <property type="nucleotide sequence ID" value="NZ_CP142381.1"/>
</dbReference>
<sequence length="155" mass="16798">MPAIIRQALPSDLETIVLLRMRLFDDAAALNGVGPDETIRAATIAYFRQALQGGDCVTWVAEEAGQVVAIGSLAVFARPPYPGNAAGRDAYLLNMYTLPDHRGQGHARAIVRSALALAQRRGYGKVWLHATEAGRPLYRQEGFLASADYMEWAAG</sequence>
<dbReference type="SUPFAM" id="SSF55729">
    <property type="entry name" value="Acyl-CoA N-acyltransferases (Nat)"/>
    <property type="match status" value="1"/>
</dbReference>
<keyword evidence="2 4" id="KW-0012">Acyltransferase</keyword>
<evidence type="ECO:0000256" key="2">
    <source>
        <dbReference type="ARBA" id="ARBA00023315"/>
    </source>
</evidence>
<dbReference type="EMBL" id="JAHDTB010000004">
    <property type="protein sequence ID" value="MBW8287184.1"/>
    <property type="molecule type" value="Genomic_DNA"/>
</dbReference>
<dbReference type="InterPro" id="IPR000182">
    <property type="entry name" value="GNAT_dom"/>
</dbReference>
<comment type="caution">
    <text evidence="4">The sequence shown here is derived from an EMBL/GenBank/DDBJ whole genome shotgun (WGS) entry which is preliminary data.</text>
</comment>
<dbReference type="PANTHER" id="PTHR43877">
    <property type="entry name" value="AMINOALKYLPHOSPHONATE N-ACETYLTRANSFERASE-RELATED-RELATED"/>
    <property type="match status" value="1"/>
</dbReference>
<keyword evidence="1 4" id="KW-0808">Transferase</keyword>
<protein>
    <submittedName>
        <fullName evidence="4">GNAT family N-acetyltransferase</fullName>
        <ecNumber evidence="4">2.3.1.-</ecNumber>
    </submittedName>
</protein>
<dbReference type="EC" id="2.3.1.-" evidence="4"/>
<keyword evidence="5" id="KW-1185">Reference proteome</keyword>
<proteinExistence type="predicted"/>
<evidence type="ECO:0000313" key="5">
    <source>
        <dbReference type="Proteomes" id="UP000711178"/>
    </source>
</evidence>
<organism evidence="4 5">
    <name type="scientific">Chromobacterium subtsugae</name>
    <dbReference type="NCBI Taxonomy" id="251747"/>
    <lineage>
        <taxon>Bacteria</taxon>
        <taxon>Pseudomonadati</taxon>
        <taxon>Pseudomonadota</taxon>
        <taxon>Betaproteobacteria</taxon>
        <taxon>Neisseriales</taxon>
        <taxon>Chromobacteriaceae</taxon>
        <taxon>Chromobacterium</taxon>
    </lineage>
</organism>
<dbReference type="CDD" id="cd04301">
    <property type="entry name" value="NAT_SF"/>
    <property type="match status" value="1"/>
</dbReference>
<dbReference type="PROSITE" id="PS51186">
    <property type="entry name" value="GNAT"/>
    <property type="match status" value="1"/>
</dbReference>
<evidence type="ECO:0000259" key="3">
    <source>
        <dbReference type="PROSITE" id="PS51186"/>
    </source>
</evidence>
<dbReference type="Pfam" id="PF00583">
    <property type="entry name" value="Acetyltransf_1"/>
    <property type="match status" value="1"/>
</dbReference>
<dbReference type="InterPro" id="IPR016181">
    <property type="entry name" value="Acyl_CoA_acyltransferase"/>
</dbReference>
<dbReference type="Proteomes" id="UP000711178">
    <property type="component" value="Unassembled WGS sequence"/>
</dbReference>
<accession>A0ABS7FCZ9</accession>